<protein>
    <submittedName>
        <fullName evidence="2">Uncharacterized protein</fullName>
    </submittedName>
</protein>
<comment type="caution">
    <text evidence="2">The sequence shown here is derived from an EMBL/GenBank/DDBJ whole genome shotgun (WGS) entry which is preliminary data.</text>
</comment>
<keyword evidence="1" id="KW-0472">Membrane</keyword>
<evidence type="ECO:0000313" key="2">
    <source>
        <dbReference type="EMBL" id="KAG1792139.1"/>
    </source>
</evidence>
<keyword evidence="1" id="KW-0812">Transmembrane</keyword>
<organism evidence="2 3">
    <name type="scientific">Suillus plorans</name>
    <dbReference type="NCBI Taxonomy" id="116603"/>
    <lineage>
        <taxon>Eukaryota</taxon>
        <taxon>Fungi</taxon>
        <taxon>Dikarya</taxon>
        <taxon>Basidiomycota</taxon>
        <taxon>Agaricomycotina</taxon>
        <taxon>Agaricomycetes</taxon>
        <taxon>Agaricomycetidae</taxon>
        <taxon>Boletales</taxon>
        <taxon>Suillineae</taxon>
        <taxon>Suillaceae</taxon>
        <taxon>Suillus</taxon>
    </lineage>
</organism>
<name>A0A9P7ANK1_9AGAM</name>
<accession>A0A9P7ANK1</accession>
<dbReference type="AlphaFoldDB" id="A0A9P7ANK1"/>
<evidence type="ECO:0000256" key="1">
    <source>
        <dbReference type="SAM" id="Phobius"/>
    </source>
</evidence>
<proteinExistence type="predicted"/>
<keyword evidence="3" id="KW-1185">Reference proteome</keyword>
<reference evidence="2" key="1">
    <citation type="journal article" date="2020" name="New Phytol.">
        <title>Comparative genomics reveals dynamic genome evolution in host specialist ectomycorrhizal fungi.</title>
        <authorList>
            <person name="Lofgren L.A."/>
            <person name="Nguyen N.H."/>
            <person name="Vilgalys R."/>
            <person name="Ruytinx J."/>
            <person name="Liao H.L."/>
            <person name="Branco S."/>
            <person name="Kuo A."/>
            <person name="LaButti K."/>
            <person name="Lipzen A."/>
            <person name="Andreopoulos W."/>
            <person name="Pangilinan J."/>
            <person name="Riley R."/>
            <person name="Hundley H."/>
            <person name="Na H."/>
            <person name="Barry K."/>
            <person name="Grigoriev I.V."/>
            <person name="Stajich J.E."/>
            <person name="Kennedy P.G."/>
        </authorList>
    </citation>
    <scope>NUCLEOTIDE SEQUENCE</scope>
    <source>
        <strain evidence="2">S12</strain>
    </source>
</reference>
<evidence type="ECO:0000313" key="3">
    <source>
        <dbReference type="Proteomes" id="UP000719766"/>
    </source>
</evidence>
<gene>
    <name evidence="2" type="ORF">HD556DRAFT_1381031</name>
</gene>
<dbReference type="EMBL" id="JABBWE010000038">
    <property type="protein sequence ID" value="KAG1792139.1"/>
    <property type="molecule type" value="Genomic_DNA"/>
</dbReference>
<sequence>MHDYERLGSTHALYNRFYLGFVELGGGSLSGVQKKINMPDAVRILDGMTGTLVIDVSACFALLLILAFVLVV</sequence>
<dbReference type="RefSeq" id="XP_041158807.1">
    <property type="nucleotide sequence ID" value="XM_041303242.1"/>
</dbReference>
<feature type="transmembrane region" description="Helical" evidence="1">
    <location>
        <begin position="52"/>
        <end position="71"/>
    </location>
</feature>
<dbReference type="Proteomes" id="UP000719766">
    <property type="component" value="Unassembled WGS sequence"/>
</dbReference>
<feature type="transmembrane region" description="Helical" evidence="1">
    <location>
        <begin position="12"/>
        <end position="32"/>
    </location>
</feature>
<keyword evidence="1" id="KW-1133">Transmembrane helix</keyword>
<dbReference type="GeneID" id="64597006"/>